<dbReference type="PANTHER" id="PTHR45648">
    <property type="entry name" value="GDSL LIPASE/ACYLHYDROLASE FAMILY PROTEIN (AFU_ORTHOLOGUE AFUA_4G14700)"/>
    <property type="match status" value="1"/>
</dbReference>
<keyword evidence="2" id="KW-0732">Signal</keyword>
<evidence type="ECO:0000259" key="3">
    <source>
        <dbReference type="PROSITE" id="PS51208"/>
    </source>
</evidence>
<feature type="signal peptide" evidence="2">
    <location>
        <begin position="1"/>
        <end position="23"/>
    </location>
</feature>
<gene>
    <name evidence="4" type="ORF">MC7420_4970</name>
</gene>
<evidence type="ECO:0000313" key="4">
    <source>
        <dbReference type="EMBL" id="EDX72697.1"/>
    </source>
</evidence>
<name>B4VZA9_9CYAN</name>
<evidence type="ECO:0000256" key="2">
    <source>
        <dbReference type="SAM" id="SignalP"/>
    </source>
</evidence>
<dbReference type="InterPro" id="IPR036709">
    <property type="entry name" value="Autotransporte_beta_dom_sf"/>
</dbReference>
<dbReference type="GO" id="GO:0016788">
    <property type="term" value="F:hydrolase activity, acting on ester bonds"/>
    <property type="evidence" value="ECO:0007669"/>
    <property type="project" value="InterPro"/>
</dbReference>
<reference evidence="4 5" key="1">
    <citation type="submission" date="2008-07" db="EMBL/GenBank/DDBJ databases">
        <authorList>
            <person name="Tandeau de Marsac N."/>
            <person name="Ferriera S."/>
            <person name="Johnson J."/>
            <person name="Kravitz S."/>
            <person name="Beeson K."/>
            <person name="Sutton G."/>
            <person name="Rogers Y.-H."/>
            <person name="Friedman R."/>
            <person name="Frazier M."/>
            <person name="Venter J.C."/>
        </authorList>
    </citation>
    <scope>NUCLEOTIDE SEQUENCE [LARGE SCALE GENOMIC DNA]</scope>
    <source>
        <strain evidence="4 5">PCC 7420</strain>
    </source>
</reference>
<dbReference type="InterPro" id="IPR036514">
    <property type="entry name" value="SGNH_hydro_sf"/>
</dbReference>
<dbReference type="PROSITE" id="PS51208">
    <property type="entry name" value="AUTOTRANSPORTER"/>
    <property type="match status" value="1"/>
</dbReference>
<dbReference type="InterPro" id="IPR005546">
    <property type="entry name" value="Autotransporte_beta"/>
</dbReference>
<accession>B4VZA9</accession>
<sequence>MQKQALAIASVLLSTLLPIEASAQNFEEFYIFGDSLSDVGNLFERSEGLFPPSPPYFEGRFTNGLVWVEVLGLELGLDHNPANNFALGGATSEDVLEQVIEFTTTTQPLDSNGLYTVWGGANDYIDVVPGTNPADIDTTTTVNNISNAVKTLIANGAETIIVVNLPDLGRTPLGLASPLAADAFTAAVNQYNRNLNAALQTLAQNREVQIVPLDVNPLVNEILAEPARYGITNVTEPCLNEATNTVCPNPDEYFFWDDIHPTAAVHELFGEAVLAVLISPQTVIPQADIALSVARRQTQTIDARLQSLRGVRETPPEQRFGAFVNGDINFGDKDTSNSEPGYDFTTTGVTAGVDYRVTGDLALGVAVSRLSNDTELDHDLGEVEVDGYAVSIYGNYNRGNFYTDTLVSYGWNDYEITRQIEFDNRRATADPDGNQLSVDVNGGYNVRAGNLSYGPTVGVRYDRVEIDHYTEEGAGSLNMAVQDQEAESLVLSAGVQAAYGFNVGNTTVTPNFRVRYEHQFANDSREIETELLTQPGIPIRATTDDPDRDYVRLGAGMDVQFSPNFSGAIDYETVVGREDYTDHGVRAQLRYQF</sequence>
<proteinExistence type="predicted"/>
<dbReference type="InterPro" id="IPR051058">
    <property type="entry name" value="GDSL_Est/Lipase"/>
</dbReference>
<dbReference type="SUPFAM" id="SSF103515">
    <property type="entry name" value="Autotransporter"/>
    <property type="match status" value="1"/>
</dbReference>
<dbReference type="AlphaFoldDB" id="B4VZA9"/>
<dbReference type="HOGENOM" id="CLU_023098_4_0_3"/>
<dbReference type="NCBIfam" id="TIGR01414">
    <property type="entry name" value="autotrans_barl"/>
    <property type="match status" value="1"/>
</dbReference>
<dbReference type="InterPro" id="IPR001087">
    <property type="entry name" value="GDSL"/>
</dbReference>
<dbReference type="Pfam" id="PF03797">
    <property type="entry name" value="Autotransporter"/>
    <property type="match status" value="1"/>
</dbReference>
<organism evidence="4 5">
    <name type="scientific">Coleofasciculus chthonoplastes PCC 7420</name>
    <dbReference type="NCBI Taxonomy" id="118168"/>
    <lineage>
        <taxon>Bacteria</taxon>
        <taxon>Bacillati</taxon>
        <taxon>Cyanobacteriota</taxon>
        <taxon>Cyanophyceae</taxon>
        <taxon>Coleofasciculales</taxon>
        <taxon>Coleofasciculaceae</taxon>
        <taxon>Coleofasciculus</taxon>
    </lineage>
</organism>
<keyword evidence="5" id="KW-1185">Reference proteome</keyword>
<dbReference type="eggNOG" id="COG3240">
    <property type="taxonomic scope" value="Bacteria"/>
</dbReference>
<dbReference type="Proteomes" id="UP000003835">
    <property type="component" value="Unassembled WGS sequence"/>
</dbReference>
<dbReference type="InterPro" id="IPR006315">
    <property type="entry name" value="OM_autotransptr_brl_dom"/>
</dbReference>
<dbReference type="SUPFAM" id="SSF52266">
    <property type="entry name" value="SGNH hydrolase"/>
    <property type="match status" value="1"/>
</dbReference>
<dbReference type="RefSeq" id="WP_006104151.1">
    <property type="nucleotide sequence ID" value="NZ_DS989862.1"/>
</dbReference>
<dbReference type="EMBL" id="DS989862">
    <property type="protein sequence ID" value="EDX72697.1"/>
    <property type="molecule type" value="Genomic_DNA"/>
</dbReference>
<dbReference type="eggNOG" id="COG4625">
    <property type="taxonomic scope" value="Bacteria"/>
</dbReference>
<keyword evidence="1" id="KW-0378">Hydrolase</keyword>
<dbReference type="Gene3D" id="3.40.50.1110">
    <property type="entry name" value="SGNH hydrolase"/>
    <property type="match status" value="1"/>
</dbReference>
<evidence type="ECO:0000313" key="5">
    <source>
        <dbReference type="Proteomes" id="UP000003835"/>
    </source>
</evidence>
<protein>
    <recommendedName>
        <fullName evidence="3">Autotransporter domain-containing protein</fullName>
    </recommendedName>
</protein>
<dbReference type="PANTHER" id="PTHR45648:SF22">
    <property type="entry name" value="GDSL LIPASE_ACYLHYDROLASE FAMILY PROTEIN (AFU_ORTHOLOGUE AFUA_4G14700)"/>
    <property type="match status" value="1"/>
</dbReference>
<dbReference type="CDD" id="cd01846">
    <property type="entry name" value="fatty_acyltransferase_like"/>
    <property type="match status" value="1"/>
</dbReference>
<dbReference type="SMART" id="SM00869">
    <property type="entry name" value="Autotransporter"/>
    <property type="match status" value="1"/>
</dbReference>
<dbReference type="Pfam" id="PF00657">
    <property type="entry name" value="Lipase_GDSL"/>
    <property type="match status" value="1"/>
</dbReference>
<dbReference type="OrthoDB" id="5292073at2"/>
<feature type="chain" id="PRO_5002825471" description="Autotransporter domain-containing protein" evidence="2">
    <location>
        <begin position="24"/>
        <end position="593"/>
    </location>
</feature>
<evidence type="ECO:0000256" key="1">
    <source>
        <dbReference type="ARBA" id="ARBA00022801"/>
    </source>
</evidence>
<dbReference type="GO" id="GO:0019867">
    <property type="term" value="C:outer membrane"/>
    <property type="evidence" value="ECO:0007669"/>
    <property type="project" value="InterPro"/>
</dbReference>
<dbReference type="STRING" id="118168.MC7420_4970"/>
<dbReference type="Gene3D" id="2.40.128.130">
    <property type="entry name" value="Autotransporter beta-domain"/>
    <property type="match status" value="1"/>
</dbReference>
<feature type="domain" description="Autotransporter" evidence="3">
    <location>
        <begin position="315"/>
        <end position="593"/>
    </location>
</feature>